<dbReference type="eggNOG" id="COG5438">
    <property type="taxonomic scope" value="Bacteria"/>
</dbReference>
<dbReference type="AlphaFoldDB" id="A0A1I2K6C8"/>
<dbReference type="EMBL" id="FOOE01000004">
    <property type="protein sequence ID" value="SFF62662.1"/>
    <property type="molecule type" value="Genomic_DNA"/>
</dbReference>
<dbReference type="OrthoDB" id="5753718at2"/>
<protein>
    <submittedName>
        <fullName evidence="2">Uncharacterized membrane protein</fullName>
    </submittedName>
</protein>
<dbReference type="STRING" id="1529.SAMN04487885_104191"/>
<feature type="transmembrane region" description="Helical" evidence="1">
    <location>
        <begin position="182"/>
        <end position="200"/>
    </location>
</feature>
<sequence>MNLKNYRNDIISIGVTILLSAIIIIFSKSIGESGFLPDKYNKGTEYYEAQVTEVAKEELKADQYIEKVELGYQNVKIKMLEGPYKGKEYDIINNISRLYNFKVAKGTKVVACMYFNEGKLNDIAITSYKRSHVLITLMAIFVIITILVGGFKGVKSILALIFTLVCVIFLMMPLMIKGVNPILSAILIAIISISITMTLVSGINKKTLAAITGTFIGVIVAGIIAYGFGNWAHLSGITMEDSESIMYIAETTGLKVSGILFAGILVASLGAVMDVAMSISSSIFEIYDVNEKMTLKELFKSGMNIGRDIIGTMTNTLVLAFAGGSITTMILLYSANMWTTQLINLDILGTEVIQSLAGTIGIILTVPITAIISAYLCKTKIKDMKIKKVKA</sequence>
<evidence type="ECO:0000313" key="3">
    <source>
        <dbReference type="Proteomes" id="UP000182135"/>
    </source>
</evidence>
<dbReference type="Proteomes" id="UP000182135">
    <property type="component" value="Unassembled WGS sequence"/>
</dbReference>
<accession>A0A1I2K6C8</accession>
<dbReference type="RefSeq" id="WP_074844694.1">
    <property type="nucleotide sequence ID" value="NZ_BAAACD010000045.1"/>
</dbReference>
<keyword evidence="3" id="KW-1185">Reference proteome</keyword>
<feature type="transmembrane region" description="Helical" evidence="1">
    <location>
        <begin position="308"/>
        <end position="333"/>
    </location>
</feature>
<dbReference type="Pfam" id="PF07907">
    <property type="entry name" value="YibE_F"/>
    <property type="match status" value="1"/>
</dbReference>
<name>A0A1I2K6C8_9CLOT</name>
<gene>
    <name evidence="2" type="ORF">SAMN04487885_104191</name>
</gene>
<organism evidence="2 3">
    <name type="scientific">Clostridium cadaveris</name>
    <dbReference type="NCBI Taxonomy" id="1529"/>
    <lineage>
        <taxon>Bacteria</taxon>
        <taxon>Bacillati</taxon>
        <taxon>Bacillota</taxon>
        <taxon>Clostridia</taxon>
        <taxon>Eubacteriales</taxon>
        <taxon>Clostridiaceae</taxon>
        <taxon>Clostridium</taxon>
    </lineage>
</organism>
<dbReference type="InterPro" id="IPR012507">
    <property type="entry name" value="YibE_F"/>
</dbReference>
<evidence type="ECO:0000256" key="1">
    <source>
        <dbReference type="SAM" id="Phobius"/>
    </source>
</evidence>
<dbReference type="PANTHER" id="PTHR41771">
    <property type="entry name" value="MEMBRANE PROTEIN-RELATED"/>
    <property type="match status" value="1"/>
</dbReference>
<keyword evidence="1" id="KW-0812">Transmembrane</keyword>
<evidence type="ECO:0000313" key="2">
    <source>
        <dbReference type="EMBL" id="SFF62662.1"/>
    </source>
</evidence>
<proteinExistence type="predicted"/>
<feature type="transmembrane region" description="Helical" evidence="1">
    <location>
        <begin position="207"/>
        <end position="229"/>
    </location>
</feature>
<keyword evidence="1" id="KW-1133">Transmembrane helix</keyword>
<feature type="transmembrane region" description="Helical" evidence="1">
    <location>
        <begin position="353"/>
        <end position="377"/>
    </location>
</feature>
<feature type="transmembrane region" description="Helical" evidence="1">
    <location>
        <begin position="12"/>
        <end position="31"/>
    </location>
</feature>
<reference evidence="2 3" key="1">
    <citation type="submission" date="2016-10" db="EMBL/GenBank/DDBJ databases">
        <authorList>
            <person name="de Groot N.N."/>
        </authorList>
    </citation>
    <scope>NUCLEOTIDE SEQUENCE [LARGE SCALE GENOMIC DNA]</scope>
    <source>
        <strain evidence="2 3">NLAE-zl-G419</strain>
    </source>
</reference>
<dbReference type="PANTHER" id="PTHR41771:SF1">
    <property type="entry name" value="MEMBRANE PROTEIN"/>
    <property type="match status" value="1"/>
</dbReference>
<feature type="transmembrane region" description="Helical" evidence="1">
    <location>
        <begin position="157"/>
        <end position="176"/>
    </location>
</feature>
<feature type="transmembrane region" description="Helical" evidence="1">
    <location>
        <begin position="131"/>
        <end position="150"/>
    </location>
</feature>
<keyword evidence="1" id="KW-0472">Membrane</keyword>